<feature type="domain" description="Rho-GAP" evidence="3">
    <location>
        <begin position="1051"/>
        <end position="1233"/>
    </location>
</feature>
<feature type="domain" description="Rho-GAP" evidence="3">
    <location>
        <begin position="795"/>
        <end position="977"/>
    </location>
</feature>
<reference evidence="5 6" key="1">
    <citation type="submission" date="2025-05" db="UniProtKB">
        <authorList>
            <consortium name="RefSeq"/>
        </authorList>
    </citation>
    <scope>IDENTIFICATION</scope>
    <source>
        <tissue evidence="5 6">Blood</tissue>
    </source>
</reference>
<feature type="domain" description="Rho-GAP" evidence="3">
    <location>
        <begin position="1819"/>
        <end position="2001"/>
    </location>
</feature>
<dbReference type="Proteomes" id="UP001652663">
    <property type="component" value="Chromosome 6"/>
</dbReference>
<dbReference type="InterPro" id="IPR000198">
    <property type="entry name" value="RhoGAP_dom"/>
</dbReference>
<sequence>MSLSKLGITGSEKDYQLWISSAEKKTSYPLTGHEHPYGIKMSCIPATGLLQQQLEGSTSASALQEAFLEGPQELQDQFILKPRHSARNQARKQQGKVSDKKTVRKSSLKNWAFGCISRTREVNEHPCLPPTKTKQLFGAPLEDVCDNDTLPTPILDMLSFINHKGPFTEGIFRKSGSIKSCRALKKKLNCGDTVNLNDVPIFVISSVLKGSEKDYQLWISSAEKKTSYPLTGHEHPYGIKMSCIPATGLLQQQLEGSTSASALQEAFLEGPQELQDQFILKPRHSARNQARKQQGKVSDKKTVRKSSLKNWAFGCISRTREVNEHPCLPPTKTKQLFGAPLEDVCDNDTLPTPILDMLSFINHKGPFTEGIFRKSGSIKSCRALKKKLNCGDTVNLNDVPIFVISSVLKGSEKDYQLWISSAEKKTSYPLTGHEHPYGIKMSCIPATGLLQQQLEGSTSASALQEAFLEGPQELQDQFILKPRHSARNQARKQQGKVSDKKTVRKSSLKNWAFGCISRTREVNEHPCLPPTKTKQLFGAPLEDVCDNDTLPTPILDMLSFINHKGPFTEGIFRKSGSIKSCRALKKKLNCGDTVNLNDVPIFVISSVLKDFLRNIQGSIFSASLYDKWLDVIDQGNDEDKIKATQRLLDQLPRANVVFLRYLFAVLRNIEQHSSSNQMTAYNLSVCITPSMLCLSNSGSSENFTKQISFIQFLIENCLKIFGEDITCLFGETSVSSDNSNITDITDNSEKVAVSDKKTVRKSSLKNWAFGCISRTRKENQHTSLPPTKPKQLFGAPLEDVCDNDTLPIPILDMLSFINSKGLLTEGIFRKSASIKSCRALKKKLNCGDTVNLNEEPILVIACVLKDFLRNIQGSIFSASLYDKWLDVIDQRNEDDKIKAIQRLLDQLPRANVVFLRYLFAVLRNIEQHSSSNQMTAYNLSVCITPSMLCLSNSGSSENFTKQISFIQFLIENCLKIFGEDITCLFGETSVSSDNSNITDIIDNSEKVAVSDKKTVRKSSLKNWAFGCICRTREENQHPSLPPTKPKQLFGAPLEDVCDNDTLPTPILDMLSFINQKGLFTECIFGKSASIKSCRALKKKLNCGDTVNLNEEPILVIACVLKDFLRNIQGSIFSASLYDKWLDVIDQGNEDDKIKATQRLLDQLPRANVVFLRYLFAVLRNIEQHSSSNQMTAYNLSVCITPSMLCLSNSGSSENFTKQISFIQFLIENCLKIFGEDITCLFGEMSVSSDNSDITDITDNIEKVAVSDKKTVRKSSLKNWAFGCISRTREENQHPCLPPTKPKQLFGAPLEDVCDNDTLPTPILDMLSFVNQKRSFTEGIFRKSASIKSCRALQKKLNCGDTVNLNEEPMLVISSVLKDFLQNIQGSIFSSSPYDKWLDVIDQGNEEDTTTATQRQLVQLPRANVIFPQYHFGLFYNIEQPSSSNQMTAYNLSVCITPSMLCLSNSGSSENFTKQISFIQFLIENCLKIFGEDITCLFGETSVSSDNSDITDITDNSEKVAVSDKKTVRKSSLKNWAFGCISRTREENQHPCLPPTKPKQLFGAPLEDVCDNDTLPTPILDMLSFVNQKGSSTEGIFRKSASIKSCRALKKKLNCGDTVNLNEEPMLVISSVLKDFLQNIQGSIFSSSPYDKWLDVIDQGNEEDTTTATQRQLVQLPRANVIFPQYHFGLFYNIEQPSSSNQMTAYNLSVCITPSMLCLSNSGSSENFTKQISFIQFLIENCLKIFGEDITCLFGETSVSSDNSDITDITDNSEKVAVSDKKTVRKSSLKNWAFGCISRTCKENQHPSLPPTKPKQLFGAPLEDVCDNDTLPTPILDMLYFINQKGPFTEGIFGKSPSIKSCRALKKKLNCGDTVNLNEEPILVIASVLKDFLRNIQGSIFSASLYDKWLDVIDQGEEEDKIIATQRLLDQLPRANVVFLRYLFAVLYNIEQHSSSNQMTAYNLSVCITPSMLCLSNSGSSENFTKQISFIQFLIENCLKIFGEDITCLFGETSVSSDNSDITDITDNSEKVAVSDKKTVRKSSLKNWAFGCISRTCKENQHPCLPPTKPKQLFGAPLEDVCDNDTLPTPILDMLYFINQKGPFTEGIFRKSPSIKSCRALKKKLNCGDTVNLNEEPILVIASVLKDFLRNIQGSIFSASLYDKWLDVIDQGNEDDKIKATQRLLDQLPRANVVFLRYLFAVLRNIEQHSSSNQMTAYNLSVCITPSILHLPNSGSSELGNFTKKISFIQFLIENCLKIFGEDITCLFGEMSVSSDNSDITDITDNSEKVAVSDKKTVRKSSLKNWAFGCISRNCKENQHPCLPPTKPKQLFGAPLEDVCDNDTLPTPILDMLYFINQKGPFTEGIFRKSPSIKSCRALKKKLNCGDTVNLNEEPILVIASVLKDFLRNIQGSIFSASLYDKWLDVIDQGNEDDKIKATQRLLDQLPRANVVFLRYLFAVLRNIEQHSSSNQMTAYNLSVCITPSILHLPNSGSSELGNFTKKISFIQFLIENCLKIFGEDITCLFGEMSVSSDNSDITDITDNSEKVAVIKEQSLESEPVRMTMFYKKGQLQYDAMTSSRMGPSTDLSTVF</sequence>
<evidence type="ECO:0000313" key="5">
    <source>
        <dbReference type="RefSeq" id="XP_070646859.1"/>
    </source>
</evidence>
<dbReference type="PROSITE" id="PS50238">
    <property type="entry name" value="RHOGAP"/>
    <property type="match status" value="8"/>
</dbReference>
<dbReference type="Pfam" id="PF00620">
    <property type="entry name" value="RhoGAP"/>
    <property type="match status" value="10"/>
</dbReference>
<dbReference type="PANTHER" id="PTHR23179:SF37">
    <property type="entry name" value="1700006A11RIK PROTEIN"/>
    <property type="match status" value="1"/>
</dbReference>
<feature type="domain" description="Rho-GAP" evidence="3">
    <location>
        <begin position="1307"/>
        <end position="1489"/>
    </location>
</feature>
<feature type="domain" description="Rho-GAP" evidence="3">
    <location>
        <begin position="539"/>
        <end position="721"/>
    </location>
</feature>
<dbReference type="SMART" id="SM00324">
    <property type="entry name" value="RhoGAP"/>
    <property type="match status" value="8"/>
</dbReference>
<feature type="domain" description="Rho-GAP" evidence="3">
    <location>
        <begin position="2333"/>
        <end position="2517"/>
    </location>
</feature>
<dbReference type="PANTHER" id="PTHR23179">
    <property type="entry name" value="T-CELL ACTIVATION RHO GTPASE ACTIVATING PROTEIN-RELATED"/>
    <property type="match status" value="1"/>
</dbReference>
<feature type="domain" description="Rho-GAP" evidence="3">
    <location>
        <begin position="1563"/>
        <end position="1745"/>
    </location>
</feature>
<dbReference type="InterPro" id="IPR008936">
    <property type="entry name" value="Rho_GTPase_activation_prot"/>
</dbReference>
<evidence type="ECO:0000256" key="1">
    <source>
        <dbReference type="ARBA" id="ARBA00022468"/>
    </source>
</evidence>
<dbReference type="Gene3D" id="1.10.555.10">
    <property type="entry name" value="Rho GTPase activation protein"/>
    <property type="match status" value="10"/>
</dbReference>
<dbReference type="RefSeq" id="XP_070646859.1">
    <property type="nucleotide sequence ID" value="XM_070790758.1"/>
</dbReference>
<dbReference type="GeneID" id="109553295"/>
<dbReference type="InterPro" id="IPR047886">
    <property type="entry name" value="ARHGAP20-like_RhoGAP"/>
</dbReference>
<evidence type="ECO:0000256" key="2">
    <source>
        <dbReference type="ARBA" id="ARBA00022553"/>
    </source>
</evidence>
<keyword evidence="4" id="KW-1185">Reference proteome</keyword>
<accession>A0ABM4SGD7</accession>
<evidence type="ECO:0000259" key="3">
    <source>
        <dbReference type="PROSITE" id="PS50238"/>
    </source>
</evidence>
<dbReference type="SUPFAM" id="SSF48350">
    <property type="entry name" value="GTPase activation domain, GAP"/>
    <property type="match status" value="10"/>
</dbReference>
<evidence type="ECO:0000313" key="6">
    <source>
        <dbReference type="RefSeq" id="XP_070646861.1"/>
    </source>
</evidence>
<name>A0ABM4SGD7_BOSIN</name>
<evidence type="ECO:0000313" key="4">
    <source>
        <dbReference type="Proteomes" id="UP001652663"/>
    </source>
</evidence>
<gene>
    <name evidence="5 6" type="primary">LOC109553295</name>
</gene>
<dbReference type="CDD" id="cd04402">
    <property type="entry name" value="RhoGAP_ARHGAP20"/>
    <property type="match status" value="8"/>
</dbReference>
<protein>
    <submittedName>
        <fullName evidence="5 6">Uncharacterized protein isoform X1</fullName>
    </submittedName>
</protein>
<keyword evidence="1" id="KW-0343">GTPase activation</keyword>
<organism evidence="4 5">
    <name type="scientific">Bos indicus</name>
    <name type="common">Zebu</name>
    <dbReference type="NCBI Taxonomy" id="9915"/>
    <lineage>
        <taxon>Eukaryota</taxon>
        <taxon>Metazoa</taxon>
        <taxon>Chordata</taxon>
        <taxon>Craniata</taxon>
        <taxon>Vertebrata</taxon>
        <taxon>Euteleostomi</taxon>
        <taxon>Mammalia</taxon>
        <taxon>Eutheria</taxon>
        <taxon>Laurasiatheria</taxon>
        <taxon>Artiodactyla</taxon>
        <taxon>Ruminantia</taxon>
        <taxon>Pecora</taxon>
        <taxon>Bovidae</taxon>
        <taxon>Bovinae</taxon>
        <taxon>Bos</taxon>
    </lineage>
</organism>
<feature type="domain" description="Rho-GAP" evidence="3">
    <location>
        <begin position="2075"/>
        <end position="2259"/>
    </location>
</feature>
<keyword evidence="2" id="KW-0597">Phosphoprotein</keyword>
<dbReference type="RefSeq" id="XP_070646861.1">
    <property type="nucleotide sequence ID" value="XM_070790760.1"/>
</dbReference>
<proteinExistence type="predicted"/>